<reference evidence="3 4" key="1">
    <citation type="journal article" date="2022" name="bioRxiv">
        <title>Genomics of Preaxostyla Flagellates Illuminates Evolutionary Transitions and the Path Towards Mitochondrial Loss.</title>
        <authorList>
            <person name="Novak L.V.F."/>
            <person name="Treitli S.C."/>
            <person name="Pyrih J."/>
            <person name="Halakuc P."/>
            <person name="Pipaliya S.V."/>
            <person name="Vacek V."/>
            <person name="Brzon O."/>
            <person name="Soukal P."/>
            <person name="Eme L."/>
            <person name="Dacks J.B."/>
            <person name="Karnkowska A."/>
            <person name="Elias M."/>
            <person name="Hampl V."/>
        </authorList>
    </citation>
    <scope>NUCLEOTIDE SEQUENCE [LARGE SCALE GENOMIC DNA]</scope>
    <source>
        <strain evidence="3">NAU3</strain>
        <tissue evidence="3">Gut</tissue>
    </source>
</reference>
<protein>
    <recommendedName>
        <fullName evidence="2">Biogenesis of lysosome-related organelles complex 1 subunit 1</fullName>
    </recommendedName>
</protein>
<dbReference type="PANTHER" id="PTHR13073">
    <property type="entry name" value="BLOC-1 COMPLEX SUBUNIT 1"/>
    <property type="match status" value="1"/>
</dbReference>
<comment type="similarity">
    <text evidence="1">Belongs to the BLOC1S1 family.</text>
</comment>
<dbReference type="EMBL" id="JARBJD010000012">
    <property type="protein sequence ID" value="KAK2962174.1"/>
    <property type="molecule type" value="Genomic_DNA"/>
</dbReference>
<gene>
    <name evidence="3" type="ORF">BLNAU_2834</name>
</gene>
<dbReference type="Proteomes" id="UP001281761">
    <property type="component" value="Unassembled WGS sequence"/>
</dbReference>
<dbReference type="Pfam" id="PF06320">
    <property type="entry name" value="GCN5L1"/>
    <property type="match status" value="1"/>
</dbReference>
<evidence type="ECO:0000256" key="2">
    <source>
        <dbReference type="ARBA" id="ARBA00019577"/>
    </source>
</evidence>
<keyword evidence="4" id="KW-1185">Reference proteome</keyword>
<organism evidence="3 4">
    <name type="scientific">Blattamonas nauphoetae</name>
    <dbReference type="NCBI Taxonomy" id="2049346"/>
    <lineage>
        <taxon>Eukaryota</taxon>
        <taxon>Metamonada</taxon>
        <taxon>Preaxostyla</taxon>
        <taxon>Oxymonadida</taxon>
        <taxon>Blattamonas</taxon>
    </lineage>
</organism>
<dbReference type="InterPro" id="IPR009395">
    <property type="entry name" value="BLOC1S1"/>
</dbReference>
<evidence type="ECO:0000313" key="4">
    <source>
        <dbReference type="Proteomes" id="UP001281761"/>
    </source>
</evidence>
<evidence type="ECO:0000313" key="3">
    <source>
        <dbReference type="EMBL" id="KAK2962174.1"/>
    </source>
</evidence>
<comment type="caution">
    <text evidence="3">The sequence shown here is derived from an EMBL/GenBank/DDBJ whole genome shotgun (WGS) entry which is preliminary data.</text>
</comment>
<sequence length="122" mass="13483">MSLSQLLKERQAAQAKQKEQIELAKKTAQKCAVVLGDEVSEAINNMLGEIFKNQKLLDTETRKLQANSEKFVSQSQQWLTLSTNLINAFKELGDINHFLKGIAGEMKVIADACTVCAESGKI</sequence>
<evidence type="ECO:0000256" key="1">
    <source>
        <dbReference type="ARBA" id="ARBA00007133"/>
    </source>
</evidence>
<name>A0ABQ9YEH6_9EUKA</name>
<accession>A0ABQ9YEH6</accession>
<proteinExistence type="inferred from homology"/>
<dbReference type="PANTHER" id="PTHR13073:SF0">
    <property type="entry name" value="BIOGENESIS OF LYSOSOME-RELATED ORGANELLES COMPLEX 1 SUBUNIT 1"/>
    <property type="match status" value="1"/>
</dbReference>